<accession>Q984D6</accession>
<sequence length="116" mass="13076">MRKTRAVRICQAETAIALVLFRASRTRRQLFGGGEMISRPREANDYPDRVIDCQEAMEPGFQAIFDCMLEAGWSRGETLRSLKRLIAADNMTQTENARTEAQLAIARAMMRAGKPL</sequence>
<dbReference type="AlphaFoldDB" id="Q984D6"/>
<dbReference type="EMBL" id="BA000012">
    <property type="protein sequence ID" value="BAB53694.1"/>
    <property type="molecule type" value="Genomic_DNA"/>
</dbReference>
<gene>
    <name evidence="1" type="ordered locus">mll8049</name>
</gene>
<evidence type="ECO:0000313" key="1">
    <source>
        <dbReference type="EMBL" id="BAB53694.1"/>
    </source>
</evidence>
<protein>
    <submittedName>
        <fullName evidence="1">Mll8049 protein</fullName>
    </submittedName>
</protein>
<dbReference type="Proteomes" id="UP000000552">
    <property type="component" value="Chromosome"/>
</dbReference>
<organism evidence="1 2">
    <name type="scientific">Mesorhizobium japonicum (strain LMG 29417 / CECT 9101 / MAFF 303099)</name>
    <name type="common">Mesorhizobium loti (strain MAFF 303099)</name>
    <dbReference type="NCBI Taxonomy" id="266835"/>
    <lineage>
        <taxon>Bacteria</taxon>
        <taxon>Pseudomonadati</taxon>
        <taxon>Pseudomonadota</taxon>
        <taxon>Alphaproteobacteria</taxon>
        <taxon>Hyphomicrobiales</taxon>
        <taxon>Phyllobacteriaceae</taxon>
        <taxon>Mesorhizobium</taxon>
    </lineage>
</organism>
<evidence type="ECO:0000313" key="2">
    <source>
        <dbReference type="Proteomes" id="UP000000552"/>
    </source>
</evidence>
<reference evidence="1 2" key="1">
    <citation type="journal article" date="2000" name="DNA Res.">
        <title>Complete genome structure of the nitrogen-fixing symbiotic bacterium Mesorhizobium loti.</title>
        <authorList>
            <person name="Kaneko T."/>
            <person name="Nakamura Y."/>
            <person name="Sato S."/>
            <person name="Asamizu E."/>
            <person name="Kato T."/>
            <person name="Sasamoto S."/>
            <person name="Watanabe A."/>
            <person name="Idesawa K."/>
            <person name="Ishikawa A."/>
            <person name="Kawashima K."/>
            <person name="Kimura T."/>
            <person name="Kishida Y."/>
            <person name="Kiyokawa C."/>
            <person name="Kohara M."/>
            <person name="Matsumoto M."/>
            <person name="Matsuno A."/>
            <person name="Mochizuki Y."/>
            <person name="Nakayama S."/>
            <person name="Nakazaki N."/>
            <person name="Shimpo S."/>
            <person name="Sugimoto M."/>
            <person name="Takeuchi C."/>
            <person name="Yamada M."/>
            <person name="Tabata S."/>
        </authorList>
    </citation>
    <scope>NUCLEOTIDE SEQUENCE [LARGE SCALE GENOMIC DNA]</scope>
    <source>
        <strain evidence="2">LMG 29417 / CECT 9101 / MAFF 303099</strain>
    </source>
</reference>
<name>Q984D6_RHILO</name>
<proteinExistence type="predicted"/>
<dbReference type="KEGG" id="mlo:mll8049"/>
<dbReference type="HOGENOM" id="CLU_155832_0_0_5"/>